<sequence>MHSIDFAELDDHIHMLSWDESEPEPIVSYRIYEIGQVTLGPQMPTPFKLVHEAALVQTTTVEPLTFPYYSVRTLFVLIPDIEEGIATTASIVARPLEGTSTPDKVRRKDDEILRQLQSTQACISIWSLLTSSNTHRDALIQALSQIKVETTTTPEGLIHMVMASRATCIVFSYDDLPPEGSDHTRPLYISVGCLGHRVPSILLDNGSALNVCPLATAIALGYAPSDFGPSTQTVRAYEC</sequence>
<reference evidence="1 2" key="1">
    <citation type="journal article" date="2018" name="PLoS Genet.">
        <title>Population sequencing reveals clonal diversity and ancestral inbreeding in the grapevine cultivar Chardonnay.</title>
        <authorList>
            <person name="Roach M.J."/>
            <person name="Johnson D.L."/>
            <person name="Bohlmann J."/>
            <person name="van Vuuren H.J."/>
            <person name="Jones S.J."/>
            <person name="Pretorius I.S."/>
            <person name="Schmidt S.A."/>
            <person name="Borneman A.R."/>
        </authorList>
    </citation>
    <scope>NUCLEOTIDE SEQUENCE [LARGE SCALE GENOMIC DNA]</scope>
    <source>
        <strain evidence="2">cv. Chardonnay</strain>
        <tissue evidence="1">Leaf</tissue>
    </source>
</reference>
<dbReference type="Proteomes" id="UP000288805">
    <property type="component" value="Unassembled WGS sequence"/>
</dbReference>
<gene>
    <name evidence="1" type="ORF">CK203_065292</name>
</gene>
<comment type="caution">
    <text evidence="1">The sequence shown here is derived from an EMBL/GenBank/DDBJ whole genome shotgun (WGS) entry which is preliminary data.</text>
</comment>
<dbReference type="PANTHER" id="PTHR32108:SF9">
    <property type="entry name" value="REVERSE TRANSCRIPTASE RNASE H-LIKE DOMAIN-CONTAINING PROTEIN"/>
    <property type="match status" value="1"/>
</dbReference>
<evidence type="ECO:0000313" key="2">
    <source>
        <dbReference type="Proteomes" id="UP000288805"/>
    </source>
</evidence>
<evidence type="ECO:0000313" key="1">
    <source>
        <dbReference type="EMBL" id="RVW79648.1"/>
    </source>
</evidence>
<proteinExistence type="predicted"/>
<dbReference type="PANTHER" id="PTHR32108">
    <property type="entry name" value="DNA-DIRECTED RNA POLYMERASE SUBUNIT ALPHA"/>
    <property type="match status" value="1"/>
</dbReference>
<name>A0A438H570_VITVI</name>
<dbReference type="EMBL" id="QGNW01000277">
    <property type="protein sequence ID" value="RVW79648.1"/>
    <property type="molecule type" value="Genomic_DNA"/>
</dbReference>
<accession>A0A438H570</accession>
<dbReference type="AlphaFoldDB" id="A0A438H570"/>
<protein>
    <submittedName>
        <fullName evidence="1">Uncharacterized protein</fullName>
    </submittedName>
</protein>
<organism evidence="1 2">
    <name type="scientific">Vitis vinifera</name>
    <name type="common">Grape</name>
    <dbReference type="NCBI Taxonomy" id="29760"/>
    <lineage>
        <taxon>Eukaryota</taxon>
        <taxon>Viridiplantae</taxon>
        <taxon>Streptophyta</taxon>
        <taxon>Embryophyta</taxon>
        <taxon>Tracheophyta</taxon>
        <taxon>Spermatophyta</taxon>
        <taxon>Magnoliopsida</taxon>
        <taxon>eudicotyledons</taxon>
        <taxon>Gunneridae</taxon>
        <taxon>Pentapetalae</taxon>
        <taxon>rosids</taxon>
        <taxon>Vitales</taxon>
        <taxon>Vitaceae</taxon>
        <taxon>Viteae</taxon>
        <taxon>Vitis</taxon>
    </lineage>
</organism>